<proteinExistence type="predicted"/>
<protein>
    <submittedName>
        <fullName evidence="1">Uncharacterized protein</fullName>
    </submittedName>
</protein>
<sequence>MVDVAVVAAVFNLGSMLVNWAEPSFVVGSSNSNQYHQLLLLELTTAQQGSGCYDLHLSSGSSAFPSFRLFKRGS</sequence>
<dbReference type="Proteomes" id="UP001194468">
    <property type="component" value="Unassembled WGS sequence"/>
</dbReference>
<dbReference type="EMBL" id="WHUW01000359">
    <property type="protein sequence ID" value="KAF8415224.1"/>
    <property type="molecule type" value="Genomic_DNA"/>
</dbReference>
<keyword evidence="2" id="KW-1185">Reference proteome</keyword>
<reference evidence="1" key="1">
    <citation type="submission" date="2019-10" db="EMBL/GenBank/DDBJ databases">
        <authorList>
            <consortium name="DOE Joint Genome Institute"/>
            <person name="Kuo A."/>
            <person name="Miyauchi S."/>
            <person name="Kiss E."/>
            <person name="Drula E."/>
            <person name="Kohler A."/>
            <person name="Sanchez-Garcia M."/>
            <person name="Andreopoulos B."/>
            <person name="Barry K.W."/>
            <person name="Bonito G."/>
            <person name="Buee M."/>
            <person name="Carver A."/>
            <person name="Chen C."/>
            <person name="Cichocki N."/>
            <person name="Clum A."/>
            <person name="Culley D."/>
            <person name="Crous P.W."/>
            <person name="Fauchery L."/>
            <person name="Girlanda M."/>
            <person name="Hayes R."/>
            <person name="Keri Z."/>
            <person name="LaButti K."/>
            <person name="Lipzen A."/>
            <person name="Lombard V."/>
            <person name="Magnuson J."/>
            <person name="Maillard F."/>
            <person name="Morin E."/>
            <person name="Murat C."/>
            <person name="Nolan M."/>
            <person name="Ohm R."/>
            <person name="Pangilinan J."/>
            <person name="Pereira M."/>
            <person name="Perotto S."/>
            <person name="Peter M."/>
            <person name="Riley R."/>
            <person name="Sitrit Y."/>
            <person name="Stielow B."/>
            <person name="Szollosi G."/>
            <person name="Zifcakova L."/>
            <person name="Stursova M."/>
            <person name="Spatafora J.W."/>
            <person name="Tedersoo L."/>
            <person name="Vaario L.-M."/>
            <person name="Yamada A."/>
            <person name="Yan M."/>
            <person name="Wang P."/>
            <person name="Xu J."/>
            <person name="Bruns T."/>
            <person name="Baldrian P."/>
            <person name="Vilgalys R."/>
            <person name="Henrissat B."/>
            <person name="Grigoriev I.V."/>
            <person name="Hibbett D."/>
            <person name="Nagy L.G."/>
            <person name="Martin F.M."/>
        </authorList>
    </citation>
    <scope>NUCLEOTIDE SEQUENCE</scope>
    <source>
        <strain evidence="1">BED1</strain>
    </source>
</reference>
<gene>
    <name evidence="1" type="ORF">L210DRAFT_2746275</name>
</gene>
<reference evidence="1" key="2">
    <citation type="journal article" date="2020" name="Nat. Commun.">
        <title>Large-scale genome sequencing of mycorrhizal fungi provides insights into the early evolution of symbiotic traits.</title>
        <authorList>
            <person name="Miyauchi S."/>
            <person name="Kiss E."/>
            <person name="Kuo A."/>
            <person name="Drula E."/>
            <person name="Kohler A."/>
            <person name="Sanchez-Garcia M."/>
            <person name="Morin E."/>
            <person name="Andreopoulos B."/>
            <person name="Barry K.W."/>
            <person name="Bonito G."/>
            <person name="Buee M."/>
            <person name="Carver A."/>
            <person name="Chen C."/>
            <person name="Cichocki N."/>
            <person name="Clum A."/>
            <person name="Culley D."/>
            <person name="Crous P.W."/>
            <person name="Fauchery L."/>
            <person name="Girlanda M."/>
            <person name="Hayes R.D."/>
            <person name="Keri Z."/>
            <person name="LaButti K."/>
            <person name="Lipzen A."/>
            <person name="Lombard V."/>
            <person name="Magnuson J."/>
            <person name="Maillard F."/>
            <person name="Murat C."/>
            <person name="Nolan M."/>
            <person name="Ohm R.A."/>
            <person name="Pangilinan J."/>
            <person name="Pereira M.F."/>
            <person name="Perotto S."/>
            <person name="Peter M."/>
            <person name="Pfister S."/>
            <person name="Riley R."/>
            <person name="Sitrit Y."/>
            <person name="Stielow J.B."/>
            <person name="Szollosi G."/>
            <person name="Zifcakova L."/>
            <person name="Stursova M."/>
            <person name="Spatafora J.W."/>
            <person name="Tedersoo L."/>
            <person name="Vaario L.M."/>
            <person name="Yamada A."/>
            <person name="Yan M."/>
            <person name="Wang P."/>
            <person name="Xu J."/>
            <person name="Bruns T."/>
            <person name="Baldrian P."/>
            <person name="Vilgalys R."/>
            <person name="Dunand C."/>
            <person name="Henrissat B."/>
            <person name="Grigoriev I.V."/>
            <person name="Hibbett D."/>
            <person name="Nagy L.G."/>
            <person name="Martin F.M."/>
        </authorList>
    </citation>
    <scope>NUCLEOTIDE SEQUENCE</scope>
    <source>
        <strain evidence="1">BED1</strain>
    </source>
</reference>
<organism evidence="1 2">
    <name type="scientific">Boletus edulis BED1</name>
    <dbReference type="NCBI Taxonomy" id="1328754"/>
    <lineage>
        <taxon>Eukaryota</taxon>
        <taxon>Fungi</taxon>
        <taxon>Dikarya</taxon>
        <taxon>Basidiomycota</taxon>
        <taxon>Agaricomycotina</taxon>
        <taxon>Agaricomycetes</taxon>
        <taxon>Agaricomycetidae</taxon>
        <taxon>Boletales</taxon>
        <taxon>Boletineae</taxon>
        <taxon>Boletaceae</taxon>
        <taxon>Boletoideae</taxon>
        <taxon>Boletus</taxon>
    </lineage>
</organism>
<evidence type="ECO:0000313" key="2">
    <source>
        <dbReference type="Proteomes" id="UP001194468"/>
    </source>
</evidence>
<evidence type="ECO:0000313" key="1">
    <source>
        <dbReference type="EMBL" id="KAF8415224.1"/>
    </source>
</evidence>
<name>A0AAD4BB22_BOLED</name>
<comment type="caution">
    <text evidence="1">The sequence shown here is derived from an EMBL/GenBank/DDBJ whole genome shotgun (WGS) entry which is preliminary data.</text>
</comment>
<accession>A0AAD4BB22</accession>
<dbReference type="AlphaFoldDB" id="A0AAD4BB22"/>